<dbReference type="Proteomes" id="UP000714275">
    <property type="component" value="Unassembled WGS sequence"/>
</dbReference>
<dbReference type="EMBL" id="JABBWD010000001">
    <property type="protein sequence ID" value="KAG1783667.1"/>
    <property type="molecule type" value="Genomic_DNA"/>
</dbReference>
<sequence>MGVAHQWQPTSPEYQETMKYMAMHTPQRALNNLQCLIVQHLFELQKLNISQMAYKMRTHISKSLQMRCHTIQTAIKKYNDAASQLHPPCPPLEWSKVSHYSFLEEFNLLHETQQDIHDKMWARQAICETMQQWLHIQHAKEEIERCNVEVRRLHTFIVDEDWHFTCVLSSLEESPLYFTVQEFCKHRRLVNSQLLNRIFQISALPGFSGVASPGLRKGQVDLDVEGDGMDSILAGHEHQHEHDGDDETIEMIDDKGDDMQDIGTLVEYLLDLALTC</sequence>
<name>A0A9P7A776_9AGAM</name>
<reference evidence="1" key="1">
    <citation type="journal article" date="2020" name="New Phytol.">
        <title>Comparative genomics reveals dynamic genome evolution in host specialist ectomycorrhizal fungi.</title>
        <authorList>
            <person name="Lofgren L.A."/>
            <person name="Nguyen N.H."/>
            <person name="Vilgalys R."/>
            <person name="Ruytinx J."/>
            <person name="Liao H.L."/>
            <person name="Branco S."/>
            <person name="Kuo A."/>
            <person name="LaButti K."/>
            <person name="Lipzen A."/>
            <person name="Andreopoulos W."/>
            <person name="Pangilinan J."/>
            <person name="Riley R."/>
            <person name="Hundley H."/>
            <person name="Na H."/>
            <person name="Barry K."/>
            <person name="Grigoriev I.V."/>
            <person name="Stajich J.E."/>
            <person name="Kennedy P.G."/>
        </authorList>
    </citation>
    <scope>NUCLEOTIDE SEQUENCE</scope>
    <source>
        <strain evidence="1">DOB743</strain>
    </source>
</reference>
<organism evidence="1 2">
    <name type="scientific">Suillus placidus</name>
    <dbReference type="NCBI Taxonomy" id="48579"/>
    <lineage>
        <taxon>Eukaryota</taxon>
        <taxon>Fungi</taxon>
        <taxon>Dikarya</taxon>
        <taxon>Basidiomycota</taxon>
        <taxon>Agaricomycotina</taxon>
        <taxon>Agaricomycetes</taxon>
        <taxon>Agaricomycetidae</taxon>
        <taxon>Boletales</taxon>
        <taxon>Suillineae</taxon>
        <taxon>Suillaceae</taxon>
        <taxon>Suillus</taxon>
    </lineage>
</organism>
<accession>A0A9P7A776</accession>
<keyword evidence="2" id="KW-1185">Reference proteome</keyword>
<dbReference type="AlphaFoldDB" id="A0A9P7A776"/>
<evidence type="ECO:0000313" key="1">
    <source>
        <dbReference type="EMBL" id="KAG1783667.1"/>
    </source>
</evidence>
<comment type="caution">
    <text evidence="1">The sequence shown here is derived from an EMBL/GenBank/DDBJ whole genome shotgun (WGS) entry which is preliminary data.</text>
</comment>
<proteinExistence type="predicted"/>
<evidence type="ECO:0000313" key="2">
    <source>
        <dbReference type="Proteomes" id="UP000714275"/>
    </source>
</evidence>
<gene>
    <name evidence="1" type="ORF">EV702DRAFT_958482</name>
</gene>
<protein>
    <submittedName>
        <fullName evidence="1">Uncharacterized protein</fullName>
    </submittedName>
</protein>
<dbReference type="OrthoDB" id="2676448at2759"/>